<keyword evidence="10" id="KW-0460">Magnesium</keyword>
<dbReference type="InterPro" id="IPR011068">
    <property type="entry name" value="NuclTrfase_I-like_C"/>
</dbReference>
<dbReference type="SUPFAM" id="SSF81301">
    <property type="entry name" value="Nucleotidyltransferase"/>
    <property type="match status" value="1"/>
</dbReference>
<evidence type="ECO:0000256" key="5">
    <source>
        <dbReference type="ARBA" id="ARBA00022664"/>
    </source>
</evidence>
<organism evidence="17 18">
    <name type="scientific">Tritrichomonas musculus</name>
    <dbReference type="NCBI Taxonomy" id="1915356"/>
    <lineage>
        <taxon>Eukaryota</taxon>
        <taxon>Metamonada</taxon>
        <taxon>Parabasalia</taxon>
        <taxon>Tritrichomonadida</taxon>
        <taxon>Tritrichomonadidae</taxon>
        <taxon>Tritrichomonas</taxon>
    </lineage>
</organism>
<dbReference type="Gene3D" id="3.30.460.10">
    <property type="entry name" value="Beta Polymerase, domain 2"/>
    <property type="match status" value="1"/>
</dbReference>
<evidence type="ECO:0000259" key="15">
    <source>
        <dbReference type="Pfam" id="PF04928"/>
    </source>
</evidence>
<dbReference type="InterPro" id="IPR007012">
    <property type="entry name" value="PolA_pol_cen_dom"/>
</dbReference>
<dbReference type="InterPro" id="IPR007010">
    <property type="entry name" value="PolA_pol_RNA-bd_dom"/>
</dbReference>
<comment type="caution">
    <text evidence="17">The sequence shown here is derived from an EMBL/GenBank/DDBJ whole genome shotgun (WGS) entry which is preliminary data.</text>
</comment>
<dbReference type="PANTHER" id="PTHR10682">
    <property type="entry name" value="POLY A POLYMERASE"/>
    <property type="match status" value="1"/>
</dbReference>
<evidence type="ECO:0000313" key="17">
    <source>
        <dbReference type="EMBL" id="KAK8860327.1"/>
    </source>
</evidence>
<feature type="domain" description="Poly(A) polymerase central" evidence="15">
    <location>
        <begin position="258"/>
        <end position="396"/>
    </location>
</feature>
<evidence type="ECO:0000256" key="4">
    <source>
        <dbReference type="ARBA" id="ARBA00010912"/>
    </source>
</evidence>
<evidence type="ECO:0000256" key="10">
    <source>
        <dbReference type="ARBA" id="ARBA00022842"/>
    </source>
</evidence>
<comment type="cofactor">
    <cofactor evidence="2">
        <name>Mg(2+)</name>
        <dbReference type="ChEBI" id="CHEBI:18420"/>
    </cofactor>
</comment>
<evidence type="ECO:0000256" key="2">
    <source>
        <dbReference type="ARBA" id="ARBA00001946"/>
    </source>
</evidence>
<keyword evidence="11 12" id="KW-0539">Nucleus</keyword>
<reference evidence="17 18" key="1">
    <citation type="submission" date="2024-04" db="EMBL/GenBank/DDBJ databases">
        <title>Tritrichomonas musculus Genome.</title>
        <authorList>
            <person name="Alves-Ferreira E."/>
            <person name="Grigg M."/>
            <person name="Lorenzi H."/>
            <person name="Galac M."/>
        </authorList>
    </citation>
    <scope>NUCLEOTIDE SEQUENCE [LARGE SCALE GENOMIC DNA]</scope>
    <source>
        <strain evidence="17 18">EAF2021</strain>
    </source>
</reference>
<evidence type="ECO:0000256" key="7">
    <source>
        <dbReference type="ARBA" id="ARBA00022723"/>
    </source>
</evidence>
<comment type="similarity">
    <text evidence="4 12">Belongs to the poly(A) polymerase family.</text>
</comment>
<keyword evidence="9 12" id="KW-0067">ATP-binding</keyword>
<keyword evidence="6 12" id="KW-0808">Transferase</keyword>
<dbReference type="InterPro" id="IPR043519">
    <property type="entry name" value="NT_sf"/>
</dbReference>
<dbReference type="InterPro" id="IPR014492">
    <property type="entry name" value="PolyA_polymerase"/>
</dbReference>
<sequence length="548" mass="62967">MAENNELTPIPDFKEEKTIQQDDVHSGERFEEKEIKDEVNEEGEAQKEESTPKNDPLIRAQKPVSLDGPKDFELEATERLIEFLKKNDVFESQERVQKRKEVLIELQDIANEFIRKTAEQCNIELETDGKPVRCKLFPFGSYRLGVCSPTSDIDCLCVCPNFVKRDHFFSILGDLLQNNKKVSGLQRIANAYVPILTMEYDTVDIDLSFASLEMNTIPDDIDLSDDSLLDNLDTKACNSINGVRTNDMLLALLPNKENFRTLLRMVRIWSKKRAIYGNVYGYLGGVNLALLSAFVCQRYPNATPATLVLMFFYELMDWDWPNPIFINTPNQGKVTLWSQETSTDAMPIITPSYPCINSTRSASKSTLHRMTEEFKLGFKITNSIISKKKKWSKLLAETNFFTQYRYYIRIEISSDTQDSFEIWEGTVESKIKRLALKLEEEENIQYAVTFPKCFEKSEDPKIKFPGSFFIGMIFSKPSDPNQKLNIDVTHVTQSFLTFLMNLPEKKAMMLVSPKCIKRSDVPLFVFPNGKKPEIKKPKQKKVPKNNST</sequence>
<protein>
    <recommendedName>
        <fullName evidence="12">Poly(A) polymerase</fullName>
        <ecNumber evidence="12">2.7.7.19</ecNumber>
    </recommendedName>
</protein>
<evidence type="ECO:0000313" key="18">
    <source>
        <dbReference type="Proteomes" id="UP001470230"/>
    </source>
</evidence>
<evidence type="ECO:0000259" key="14">
    <source>
        <dbReference type="Pfam" id="PF04926"/>
    </source>
</evidence>
<dbReference type="SUPFAM" id="SSF81631">
    <property type="entry name" value="PAP/OAS1 substrate-binding domain"/>
    <property type="match status" value="1"/>
</dbReference>
<dbReference type="Pfam" id="PF20750">
    <property type="entry name" value="PAP_NTPase"/>
    <property type="match status" value="1"/>
</dbReference>
<name>A0ABR2IBD4_9EUKA</name>
<accession>A0ABR2IBD4</accession>
<dbReference type="CDD" id="cd05402">
    <property type="entry name" value="NT_PAP_TUTase"/>
    <property type="match status" value="1"/>
</dbReference>
<proteinExistence type="inferred from homology"/>
<dbReference type="Gene3D" id="1.10.1410.10">
    <property type="match status" value="1"/>
</dbReference>
<comment type="function">
    <text evidence="12">Polymerase that creates the 3'-poly(A) tail of mRNA's.</text>
</comment>
<evidence type="ECO:0000259" key="16">
    <source>
        <dbReference type="Pfam" id="PF20750"/>
    </source>
</evidence>
<feature type="region of interest" description="Disordered" evidence="13">
    <location>
        <begin position="1"/>
        <end position="64"/>
    </location>
</feature>
<keyword evidence="5 12" id="KW-0507">mRNA processing</keyword>
<evidence type="ECO:0000256" key="3">
    <source>
        <dbReference type="ARBA" id="ARBA00004123"/>
    </source>
</evidence>
<dbReference type="EC" id="2.7.7.19" evidence="12"/>
<dbReference type="PIRSF" id="PIRSF018425">
    <property type="entry name" value="PolyA_polymerase"/>
    <property type="match status" value="1"/>
</dbReference>
<feature type="domain" description="Poly(A) polymerase RNA-binding" evidence="14">
    <location>
        <begin position="399"/>
        <end position="458"/>
    </location>
</feature>
<evidence type="ECO:0000256" key="12">
    <source>
        <dbReference type="PIRNR" id="PIRNR018425"/>
    </source>
</evidence>
<comment type="catalytic activity">
    <reaction evidence="12">
        <text>RNA(n) + ATP = RNA(n)-3'-adenine ribonucleotide + diphosphate</text>
        <dbReference type="Rhea" id="RHEA:11332"/>
        <dbReference type="Rhea" id="RHEA-COMP:14527"/>
        <dbReference type="Rhea" id="RHEA-COMP:17347"/>
        <dbReference type="ChEBI" id="CHEBI:30616"/>
        <dbReference type="ChEBI" id="CHEBI:33019"/>
        <dbReference type="ChEBI" id="CHEBI:140395"/>
        <dbReference type="ChEBI" id="CHEBI:173115"/>
        <dbReference type="EC" id="2.7.7.19"/>
    </reaction>
</comment>
<comment type="cofactor">
    <cofactor evidence="1">
        <name>Mn(2+)</name>
        <dbReference type="ChEBI" id="CHEBI:29035"/>
    </cofactor>
</comment>
<dbReference type="Gene3D" id="3.30.70.590">
    <property type="entry name" value="Poly(A) polymerase predicted RNA binding domain"/>
    <property type="match status" value="1"/>
</dbReference>
<evidence type="ECO:0000256" key="9">
    <source>
        <dbReference type="ARBA" id="ARBA00022840"/>
    </source>
</evidence>
<evidence type="ECO:0000256" key="13">
    <source>
        <dbReference type="SAM" id="MobiDB-lite"/>
    </source>
</evidence>
<keyword evidence="7" id="KW-0479">Metal-binding</keyword>
<keyword evidence="8 12" id="KW-0547">Nucleotide-binding</keyword>
<feature type="region of interest" description="Disordered" evidence="13">
    <location>
        <begin position="529"/>
        <end position="548"/>
    </location>
</feature>
<dbReference type="InterPro" id="IPR048840">
    <property type="entry name" value="PolA_pol_NTPase"/>
</dbReference>
<dbReference type="PANTHER" id="PTHR10682:SF10">
    <property type="entry name" value="POLYNUCLEOTIDE ADENYLYLTRANSFERASE"/>
    <property type="match status" value="1"/>
</dbReference>
<dbReference type="Proteomes" id="UP001470230">
    <property type="component" value="Unassembled WGS sequence"/>
</dbReference>
<feature type="compositionally biased region" description="Basic residues" evidence="13">
    <location>
        <begin position="537"/>
        <end position="548"/>
    </location>
</feature>
<dbReference type="Pfam" id="PF04928">
    <property type="entry name" value="PAP_central"/>
    <property type="match status" value="1"/>
</dbReference>
<keyword evidence="18" id="KW-1185">Reference proteome</keyword>
<evidence type="ECO:0000256" key="8">
    <source>
        <dbReference type="ARBA" id="ARBA00022741"/>
    </source>
</evidence>
<feature type="compositionally biased region" description="Basic and acidic residues" evidence="13">
    <location>
        <begin position="12"/>
        <end position="52"/>
    </location>
</feature>
<dbReference type="EMBL" id="JAPFFF010000018">
    <property type="protein sequence ID" value="KAK8860327.1"/>
    <property type="molecule type" value="Genomic_DNA"/>
</dbReference>
<dbReference type="Pfam" id="PF04926">
    <property type="entry name" value="PAP_RNA-bind"/>
    <property type="match status" value="1"/>
</dbReference>
<gene>
    <name evidence="17" type="ORF">M9Y10_011991</name>
</gene>
<dbReference type="SUPFAM" id="SSF55003">
    <property type="entry name" value="PAP/Archaeal CCA-adding enzyme, C-terminal domain"/>
    <property type="match status" value="1"/>
</dbReference>
<comment type="subcellular location">
    <subcellularLocation>
        <location evidence="3 12">Nucleus</location>
    </subcellularLocation>
</comment>
<evidence type="ECO:0000256" key="11">
    <source>
        <dbReference type="ARBA" id="ARBA00023242"/>
    </source>
</evidence>
<feature type="domain" description="Poly(A) polymerase nucleotidyltransferase" evidence="16">
    <location>
        <begin position="62"/>
        <end position="252"/>
    </location>
</feature>
<evidence type="ECO:0000256" key="6">
    <source>
        <dbReference type="ARBA" id="ARBA00022679"/>
    </source>
</evidence>
<evidence type="ECO:0000256" key="1">
    <source>
        <dbReference type="ARBA" id="ARBA00001936"/>
    </source>
</evidence>